<sequence>MTFYQEYSSWWSPPAKRLSPTPSIGQRAPSTARLPLPPPDGRPTIVTFLRHCGCPFAEDSFIQLRNLALQNTPIHFVAISHSSQSSTDGWLRAVGGPGTQNPITVIVDEEREIYAKWGLGISGWMHVLSPGGLYSAYKLGRAKDIWNRPTETGSRWQQAGSWAVDGSGYVKWGGPAQRADDLPNFEDAVRAVQAEQRAKL</sequence>
<evidence type="ECO:0008006" key="4">
    <source>
        <dbReference type="Google" id="ProtNLM"/>
    </source>
</evidence>
<dbReference type="Proteomes" id="UP000800235">
    <property type="component" value="Unassembled WGS sequence"/>
</dbReference>
<feature type="region of interest" description="Disordered" evidence="1">
    <location>
        <begin position="18"/>
        <end position="39"/>
    </location>
</feature>
<dbReference type="AlphaFoldDB" id="A0A9P4U3C1"/>
<dbReference type="PANTHER" id="PTHR42336:SF1">
    <property type="entry name" value="ALKYL HYDROPEROXIDE REDUCTASE SUBUNIT C_ THIOL SPECIFIC ANTIOXIDANT DOMAIN-CONTAINING PROTEIN"/>
    <property type="match status" value="1"/>
</dbReference>
<gene>
    <name evidence="2" type="ORF">EJ08DRAFT_729643</name>
</gene>
<name>A0A9P4U3C1_9PEZI</name>
<dbReference type="EMBL" id="MU007012">
    <property type="protein sequence ID" value="KAF2435770.1"/>
    <property type="molecule type" value="Genomic_DNA"/>
</dbReference>
<dbReference type="InterPro" id="IPR036249">
    <property type="entry name" value="Thioredoxin-like_sf"/>
</dbReference>
<dbReference type="Pfam" id="PF13911">
    <property type="entry name" value="AhpC-TSA_2"/>
    <property type="match status" value="1"/>
</dbReference>
<comment type="caution">
    <text evidence="2">The sequence shown here is derived from an EMBL/GenBank/DDBJ whole genome shotgun (WGS) entry which is preliminary data.</text>
</comment>
<dbReference type="SUPFAM" id="SSF52833">
    <property type="entry name" value="Thioredoxin-like"/>
    <property type="match status" value="1"/>
</dbReference>
<protein>
    <recommendedName>
        <fullName evidence="4">Alkyl hydroperoxide reductase subunit C/ Thiol specific antioxidant domain-containing protein</fullName>
    </recommendedName>
</protein>
<accession>A0A9P4U3C1</accession>
<proteinExistence type="predicted"/>
<dbReference type="Gene3D" id="3.40.30.10">
    <property type="entry name" value="Glutaredoxin"/>
    <property type="match status" value="1"/>
</dbReference>
<evidence type="ECO:0000256" key="1">
    <source>
        <dbReference type="SAM" id="MobiDB-lite"/>
    </source>
</evidence>
<dbReference type="OrthoDB" id="40334at2759"/>
<dbReference type="PANTHER" id="PTHR42336">
    <property type="entry name" value="THIOREDOXIN DOMAIN-CONTAINING PROTEIN-RELATED"/>
    <property type="match status" value="1"/>
</dbReference>
<dbReference type="InterPro" id="IPR032801">
    <property type="entry name" value="PXL2A/B/C"/>
</dbReference>
<keyword evidence="3" id="KW-1185">Reference proteome</keyword>
<reference evidence="2" key="1">
    <citation type="journal article" date="2020" name="Stud. Mycol.">
        <title>101 Dothideomycetes genomes: a test case for predicting lifestyles and emergence of pathogens.</title>
        <authorList>
            <person name="Haridas S."/>
            <person name="Albert R."/>
            <person name="Binder M."/>
            <person name="Bloem J."/>
            <person name="Labutti K."/>
            <person name="Salamov A."/>
            <person name="Andreopoulos B."/>
            <person name="Baker S."/>
            <person name="Barry K."/>
            <person name="Bills G."/>
            <person name="Bluhm B."/>
            <person name="Cannon C."/>
            <person name="Castanera R."/>
            <person name="Culley D."/>
            <person name="Daum C."/>
            <person name="Ezra D."/>
            <person name="Gonzalez J."/>
            <person name="Henrissat B."/>
            <person name="Kuo A."/>
            <person name="Liang C."/>
            <person name="Lipzen A."/>
            <person name="Lutzoni F."/>
            <person name="Magnuson J."/>
            <person name="Mondo S."/>
            <person name="Nolan M."/>
            <person name="Ohm R."/>
            <person name="Pangilinan J."/>
            <person name="Park H.-J."/>
            <person name="Ramirez L."/>
            <person name="Alfaro M."/>
            <person name="Sun H."/>
            <person name="Tritt A."/>
            <person name="Yoshinaga Y."/>
            <person name="Zwiers L.-H."/>
            <person name="Turgeon B."/>
            <person name="Goodwin S."/>
            <person name="Spatafora J."/>
            <person name="Crous P."/>
            <person name="Grigoriev I."/>
        </authorList>
    </citation>
    <scope>NUCLEOTIDE SEQUENCE</scope>
    <source>
        <strain evidence="2">CBS 130266</strain>
    </source>
</reference>
<organism evidence="2 3">
    <name type="scientific">Tothia fuscella</name>
    <dbReference type="NCBI Taxonomy" id="1048955"/>
    <lineage>
        <taxon>Eukaryota</taxon>
        <taxon>Fungi</taxon>
        <taxon>Dikarya</taxon>
        <taxon>Ascomycota</taxon>
        <taxon>Pezizomycotina</taxon>
        <taxon>Dothideomycetes</taxon>
        <taxon>Pleosporomycetidae</taxon>
        <taxon>Venturiales</taxon>
        <taxon>Cylindrosympodiaceae</taxon>
        <taxon>Tothia</taxon>
    </lineage>
</organism>
<evidence type="ECO:0000313" key="3">
    <source>
        <dbReference type="Proteomes" id="UP000800235"/>
    </source>
</evidence>
<evidence type="ECO:0000313" key="2">
    <source>
        <dbReference type="EMBL" id="KAF2435770.1"/>
    </source>
</evidence>